<feature type="compositionally biased region" description="Basic and acidic residues" evidence="1">
    <location>
        <begin position="347"/>
        <end position="369"/>
    </location>
</feature>
<dbReference type="AlphaFoldDB" id="H6SL98"/>
<dbReference type="EMBL" id="HE663493">
    <property type="protein sequence ID" value="CCG08763.1"/>
    <property type="molecule type" value="Genomic_DNA"/>
</dbReference>
<feature type="compositionally biased region" description="Low complexity" evidence="1">
    <location>
        <begin position="270"/>
        <end position="282"/>
    </location>
</feature>
<accession>H6SL98</accession>
<feature type="region of interest" description="Disordered" evidence="1">
    <location>
        <begin position="423"/>
        <end position="460"/>
    </location>
</feature>
<dbReference type="PATRIC" id="fig|1150469.3.peg.2405"/>
<evidence type="ECO:0000313" key="3">
    <source>
        <dbReference type="EMBL" id="CCG08763.1"/>
    </source>
</evidence>
<evidence type="ECO:0000256" key="1">
    <source>
        <dbReference type="SAM" id="MobiDB-lite"/>
    </source>
</evidence>
<sequence length="460" mass="47611">MPLFRANLFNLRPGAYCKRRHYGPSARGIPVMTAFPFCRVQGRREWGASWVGIVAGGLLFGPALAPSVLAQGLPTDALENAIGRCIGKEGATGDAVGELTLDLKTGKTVYRCASDSTPQPLTPAASAGAMPKETGAAKEAAPSKGTSQGKGTGQGTSQDKPAAAVDKGATAVWINRPSEPPPERPQECVGAHPAYRTLPVCVIAARLGLMKDGAAQAYRVPKAPPQDTSLDYTQPPPVDLIEPEALPQEGGGAAPVAEAFPDPGTPSPNGPASSAPPQTASAPWPPADDPVPVPPPATSLPAPNSPAAAVLPPPGVSADKAEQEARTARTITLMPEGAQEAIAQAKAAREKERELERQRRQAERAKAEGGDAADDSGEFSFTGLLVGLATVLGGLMAVAGVGLGIAILLHRIKVHRAAKPDDPYVAYYDEDEKDEEASPRPKGKAPVPKADLEDDYSMAS</sequence>
<gene>
    <name evidence="3" type="ORF">RSPPHO_02137</name>
</gene>
<keyword evidence="4" id="KW-1185">Reference proteome</keyword>
<feature type="transmembrane region" description="Helical" evidence="2">
    <location>
        <begin position="384"/>
        <end position="409"/>
    </location>
</feature>
<feature type="compositionally biased region" description="Pro residues" evidence="1">
    <location>
        <begin position="283"/>
        <end position="298"/>
    </location>
</feature>
<feature type="region of interest" description="Disordered" evidence="1">
    <location>
        <begin position="113"/>
        <end position="166"/>
    </location>
</feature>
<keyword evidence="2" id="KW-0812">Transmembrane</keyword>
<name>H6SL98_PARPM</name>
<dbReference type="STRING" id="1150469.RSPPHO_02137"/>
<proteinExistence type="predicted"/>
<feature type="region of interest" description="Disordered" evidence="1">
    <location>
        <begin position="347"/>
        <end position="374"/>
    </location>
</feature>
<feature type="region of interest" description="Disordered" evidence="1">
    <location>
        <begin position="220"/>
        <end position="325"/>
    </location>
</feature>
<evidence type="ECO:0000256" key="2">
    <source>
        <dbReference type="SAM" id="Phobius"/>
    </source>
</evidence>
<feature type="compositionally biased region" description="Low complexity" evidence="1">
    <location>
        <begin position="299"/>
        <end position="310"/>
    </location>
</feature>
<evidence type="ECO:0000313" key="4">
    <source>
        <dbReference type="Proteomes" id="UP000033220"/>
    </source>
</evidence>
<keyword evidence="2" id="KW-1133">Transmembrane helix</keyword>
<reference evidence="3 4" key="1">
    <citation type="submission" date="2012-02" db="EMBL/GenBank/DDBJ databases">
        <title>Shotgun genome sequence of Phaeospirillum photometricum DSM 122.</title>
        <authorList>
            <person name="Duquesne K."/>
            <person name="Sturgis J."/>
        </authorList>
    </citation>
    <scope>NUCLEOTIDE SEQUENCE [LARGE SCALE GENOMIC DNA]</scope>
    <source>
        <strain evidence="4">DSM122</strain>
    </source>
</reference>
<protein>
    <submittedName>
        <fullName evidence="3">Uncharacterized protein</fullName>
    </submittedName>
</protein>
<dbReference type="Proteomes" id="UP000033220">
    <property type="component" value="Chromosome DSM 122"/>
</dbReference>
<keyword evidence="2" id="KW-0472">Membrane</keyword>
<organism evidence="3 4">
    <name type="scientific">Pararhodospirillum photometricum DSM 122</name>
    <dbReference type="NCBI Taxonomy" id="1150469"/>
    <lineage>
        <taxon>Bacteria</taxon>
        <taxon>Pseudomonadati</taxon>
        <taxon>Pseudomonadota</taxon>
        <taxon>Alphaproteobacteria</taxon>
        <taxon>Rhodospirillales</taxon>
        <taxon>Rhodospirillaceae</taxon>
        <taxon>Pararhodospirillum</taxon>
    </lineage>
</organism>
<dbReference type="KEGG" id="rpm:RSPPHO_02137"/>
<dbReference type="HOGENOM" id="CLU_743699_0_0_5"/>